<geneLocation type="plasmid" evidence="2">
    <name>pplp3</name>
</geneLocation>
<reference evidence="1 2" key="1">
    <citation type="submission" date="2017-03" db="EMBL/GenBank/DDBJ databases">
        <title>Paenibacillus larvae genome sequencing.</title>
        <authorList>
            <person name="Dingman D.W."/>
        </authorList>
    </citation>
    <scope>NUCLEOTIDE SEQUENCE [LARGE SCALE GENOMIC DNA]</scope>
    <source>
        <strain evidence="1 2">SAG 10367</strain>
        <plasmid evidence="2">pplp3</plasmid>
    </source>
</reference>
<keyword evidence="1" id="KW-0614">Plasmid</keyword>
<evidence type="ECO:0000313" key="1">
    <source>
        <dbReference type="EMBL" id="ARF70756.1"/>
    </source>
</evidence>
<gene>
    <name evidence="1" type="ORF">B7C51_25120</name>
</gene>
<protein>
    <submittedName>
        <fullName evidence="1">Uncharacterized protein</fullName>
    </submittedName>
</protein>
<proteinExistence type="predicted"/>
<dbReference type="AlphaFoldDB" id="A0A1V0V025"/>
<dbReference type="Proteomes" id="UP000192727">
    <property type="component" value="Plasmid pPLP3"/>
</dbReference>
<accession>A0A1V0V025</accession>
<organism evidence="1 2">
    <name type="scientific">Paenibacillus larvae subsp. pulvifaciens</name>
    <dbReference type="NCBI Taxonomy" id="1477"/>
    <lineage>
        <taxon>Bacteria</taxon>
        <taxon>Bacillati</taxon>
        <taxon>Bacillota</taxon>
        <taxon>Bacilli</taxon>
        <taxon>Bacillales</taxon>
        <taxon>Paenibacillaceae</taxon>
        <taxon>Paenibacillus</taxon>
    </lineage>
</organism>
<dbReference type="RefSeq" id="WP_083041737.1">
    <property type="nucleotide sequence ID" value="NZ_CP020558.1"/>
</dbReference>
<sequence>MNDDMNIMDLLSESVESGYSIVDTENRFVFKDVEYMIDEELIDYKVFNKPRMISDEYNYWTNDSLMDSVYCIDSGEEIRFFNERLVEITEKIKILL</sequence>
<dbReference type="EMBL" id="CP020558">
    <property type="protein sequence ID" value="ARF70756.1"/>
    <property type="molecule type" value="Genomic_DNA"/>
</dbReference>
<evidence type="ECO:0000313" key="2">
    <source>
        <dbReference type="Proteomes" id="UP000192727"/>
    </source>
</evidence>
<name>A0A1V0V025_9BACL</name>